<keyword evidence="4" id="KW-1185">Reference proteome</keyword>
<evidence type="ECO:0000256" key="1">
    <source>
        <dbReference type="SAM" id="MobiDB-lite"/>
    </source>
</evidence>
<dbReference type="EMBL" id="JBFNXQ010000013">
    <property type="protein sequence ID" value="MEX5718037.1"/>
    <property type="molecule type" value="Genomic_DNA"/>
</dbReference>
<dbReference type="InterPro" id="IPR046748">
    <property type="entry name" value="HipA_2"/>
</dbReference>
<keyword evidence="3" id="KW-0808">Transferase</keyword>
<evidence type="ECO:0000259" key="2">
    <source>
        <dbReference type="Pfam" id="PF20613"/>
    </source>
</evidence>
<reference evidence="3 4" key="1">
    <citation type="submission" date="2024-06" db="EMBL/GenBank/DDBJ databases">
        <title>Draft genome sequence of Geodermatophilus badlandi, a novel member of the Geodermatophilaceae isolated from badland sedimentary rocks in the Red desert, Wyoming, USA.</title>
        <authorList>
            <person name="Ben Tekaya S."/>
            <person name="Nouioui I."/>
            <person name="Flores G.M."/>
            <person name="Shaal M.N."/>
            <person name="Bredoire F."/>
            <person name="Basile F."/>
            <person name="Van Diepen L."/>
            <person name="Ward N.L."/>
        </authorList>
    </citation>
    <scope>NUCLEOTIDE SEQUENCE [LARGE SCALE GENOMIC DNA]</scope>
    <source>
        <strain evidence="3 4">WL48A</strain>
    </source>
</reference>
<feature type="region of interest" description="Disordered" evidence="1">
    <location>
        <begin position="261"/>
        <end position="290"/>
    </location>
</feature>
<evidence type="ECO:0000313" key="4">
    <source>
        <dbReference type="Proteomes" id="UP001560045"/>
    </source>
</evidence>
<name>A0ABV3XBW9_9ACTN</name>
<dbReference type="Pfam" id="PF20613">
    <property type="entry name" value="HipA_2"/>
    <property type="match status" value="1"/>
</dbReference>
<keyword evidence="3" id="KW-0418">Kinase</keyword>
<evidence type="ECO:0000313" key="3">
    <source>
        <dbReference type="EMBL" id="MEX5718037.1"/>
    </source>
</evidence>
<gene>
    <name evidence="3" type="ORF">ABQ292_06605</name>
</gene>
<protein>
    <submittedName>
        <fullName evidence="3">HipA family kinase</fullName>
    </submittedName>
</protein>
<organism evidence="3 4">
    <name type="scientific">Geodermatophilus maliterrae</name>
    <dbReference type="NCBI Taxonomy" id="3162531"/>
    <lineage>
        <taxon>Bacteria</taxon>
        <taxon>Bacillati</taxon>
        <taxon>Actinomycetota</taxon>
        <taxon>Actinomycetes</taxon>
        <taxon>Geodermatophilales</taxon>
        <taxon>Geodermatophilaceae</taxon>
        <taxon>Geodermatophilus</taxon>
    </lineage>
</organism>
<dbReference type="GO" id="GO:0016301">
    <property type="term" value="F:kinase activity"/>
    <property type="evidence" value="ECO:0007669"/>
    <property type="project" value="UniProtKB-KW"/>
</dbReference>
<dbReference type="RefSeq" id="WP_369204488.1">
    <property type="nucleotide sequence ID" value="NZ_JBFNXQ010000013.1"/>
</dbReference>
<proteinExistence type="predicted"/>
<feature type="compositionally biased region" description="Pro residues" evidence="1">
    <location>
        <begin position="279"/>
        <end position="290"/>
    </location>
</feature>
<feature type="domain" description="HipA-like kinase" evidence="2">
    <location>
        <begin position="18"/>
        <end position="250"/>
    </location>
</feature>
<comment type="caution">
    <text evidence="3">The sequence shown here is derived from an EMBL/GenBank/DDBJ whole genome shotgun (WGS) entry which is preliminary data.</text>
</comment>
<dbReference type="Proteomes" id="UP001560045">
    <property type="component" value="Unassembled WGS sequence"/>
</dbReference>
<sequence>MSGTVLPAVTATRYVTPLREGGSLPGLMEADDLGTYVVKWRAAGQGVRVLVAEVVGGELARALALPVPALVTVDVAPELAVGEPDPEVQELLQRSAGRNLGLDYLPGALDFEAGVAEVDAELAGRVLWFDALVGNVDRSWRNPNMLFWHGRLQLIDHGAALTFHHNWPGAEAAVARPYDAAQHALVECTPDVRAADADLGPRVTRPLLDRVLAQVPDEWLEHEGPSPDDAPGEVRDRYAGQLLARLAARDAWLPQLVAAAAAGGSHRRAPRGENRPAWLGPPPPQGVRQR</sequence>
<accession>A0ABV3XBW9</accession>